<dbReference type="AlphaFoldDB" id="A0A1D1VF88"/>
<accession>A0A1D1VF88</accession>
<dbReference type="Proteomes" id="UP000186922">
    <property type="component" value="Unassembled WGS sequence"/>
</dbReference>
<proteinExistence type="predicted"/>
<evidence type="ECO:0000313" key="1">
    <source>
        <dbReference type="EMBL" id="GAU97563.1"/>
    </source>
</evidence>
<protein>
    <submittedName>
        <fullName evidence="1">Uncharacterized protein</fullName>
    </submittedName>
</protein>
<reference evidence="1 2" key="1">
    <citation type="journal article" date="2016" name="Nat. Commun.">
        <title>Extremotolerant tardigrade genome and improved radiotolerance of human cultured cells by tardigrade-unique protein.</title>
        <authorList>
            <person name="Hashimoto T."/>
            <person name="Horikawa D.D."/>
            <person name="Saito Y."/>
            <person name="Kuwahara H."/>
            <person name="Kozuka-Hata H."/>
            <person name="Shin-I T."/>
            <person name="Minakuchi Y."/>
            <person name="Ohishi K."/>
            <person name="Motoyama A."/>
            <person name="Aizu T."/>
            <person name="Enomoto A."/>
            <person name="Kondo K."/>
            <person name="Tanaka S."/>
            <person name="Hara Y."/>
            <person name="Koshikawa S."/>
            <person name="Sagara H."/>
            <person name="Miura T."/>
            <person name="Yokobori S."/>
            <person name="Miyagawa K."/>
            <person name="Suzuki Y."/>
            <person name="Kubo T."/>
            <person name="Oyama M."/>
            <person name="Kohara Y."/>
            <person name="Fujiyama A."/>
            <person name="Arakawa K."/>
            <person name="Katayama T."/>
            <person name="Toyoda A."/>
            <person name="Kunieda T."/>
        </authorList>
    </citation>
    <scope>NUCLEOTIDE SEQUENCE [LARGE SCALE GENOMIC DNA]</scope>
    <source>
        <strain evidence="1 2">YOKOZUNA-1</strain>
    </source>
</reference>
<comment type="caution">
    <text evidence="1">The sequence shown here is derived from an EMBL/GenBank/DDBJ whole genome shotgun (WGS) entry which is preliminary data.</text>
</comment>
<sequence>MVKTSDHLRDLSGKSFYVTRICEGLGELQNWATNTGIGCNACRDLRNKLERRIRMEIKRPEQQDFFITPEREGRRHKRKTENQRERRMAKKMANTANPDIPLPVIYEFMDNTVNQSVGHLPK</sequence>
<dbReference type="EMBL" id="BDGG01000004">
    <property type="protein sequence ID" value="GAU97563.1"/>
    <property type="molecule type" value="Genomic_DNA"/>
</dbReference>
<evidence type="ECO:0000313" key="2">
    <source>
        <dbReference type="Proteomes" id="UP000186922"/>
    </source>
</evidence>
<gene>
    <name evidence="1" type="primary">RvY_08837-1</name>
    <name evidence="1" type="synonym">RvY_08837.1</name>
    <name evidence="1" type="ORF">RvY_08837</name>
</gene>
<organism evidence="1 2">
    <name type="scientific">Ramazzottius varieornatus</name>
    <name type="common">Water bear</name>
    <name type="synonym">Tardigrade</name>
    <dbReference type="NCBI Taxonomy" id="947166"/>
    <lineage>
        <taxon>Eukaryota</taxon>
        <taxon>Metazoa</taxon>
        <taxon>Ecdysozoa</taxon>
        <taxon>Tardigrada</taxon>
        <taxon>Eutardigrada</taxon>
        <taxon>Parachela</taxon>
        <taxon>Hypsibioidea</taxon>
        <taxon>Ramazzottiidae</taxon>
        <taxon>Ramazzottius</taxon>
    </lineage>
</organism>
<keyword evidence="2" id="KW-1185">Reference proteome</keyword>
<name>A0A1D1VF88_RAMVA</name>